<feature type="non-terminal residue" evidence="2">
    <location>
        <position position="1"/>
    </location>
</feature>
<dbReference type="HOGENOM" id="CLU_088458_4_2_1"/>
<organism evidence="2 3">
    <name type="scientific">Pisolithus tinctorius Marx 270</name>
    <dbReference type="NCBI Taxonomy" id="870435"/>
    <lineage>
        <taxon>Eukaryota</taxon>
        <taxon>Fungi</taxon>
        <taxon>Dikarya</taxon>
        <taxon>Basidiomycota</taxon>
        <taxon>Agaricomycotina</taxon>
        <taxon>Agaricomycetes</taxon>
        <taxon>Agaricomycetidae</taxon>
        <taxon>Boletales</taxon>
        <taxon>Sclerodermatineae</taxon>
        <taxon>Pisolithaceae</taxon>
        <taxon>Pisolithus</taxon>
    </lineage>
</organism>
<proteinExistence type="predicted"/>
<protein>
    <recommendedName>
        <fullName evidence="1">DDE-1 domain-containing protein</fullName>
    </recommendedName>
</protein>
<dbReference type="InParanoid" id="A0A0C3NNB4"/>
<evidence type="ECO:0000313" key="2">
    <source>
        <dbReference type="EMBL" id="KIN96798.1"/>
    </source>
</evidence>
<dbReference type="EMBL" id="KN832040">
    <property type="protein sequence ID" value="KIN96798.1"/>
    <property type="molecule type" value="Genomic_DNA"/>
</dbReference>
<reference evidence="3" key="2">
    <citation type="submission" date="2015-01" db="EMBL/GenBank/DDBJ databases">
        <title>Evolutionary Origins and Diversification of the Mycorrhizal Mutualists.</title>
        <authorList>
            <consortium name="DOE Joint Genome Institute"/>
            <consortium name="Mycorrhizal Genomics Consortium"/>
            <person name="Kohler A."/>
            <person name="Kuo A."/>
            <person name="Nagy L.G."/>
            <person name="Floudas D."/>
            <person name="Copeland A."/>
            <person name="Barry K.W."/>
            <person name="Cichocki N."/>
            <person name="Veneault-Fourrey C."/>
            <person name="LaButti K."/>
            <person name="Lindquist E.A."/>
            <person name="Lipzen A."/>
            <person name="Lundell T."/>
            <person name="Morin E."/>
            <person name="Murat C."/>
            <person name="Riley R."/>
            <person name="Ohm R."/>
            <person name="Sun H."/>
            <person name="Tunlid A."/>
            <person name="Henrissat B."/>
            <person name="Grigoriev I.V."/>
            <person name="Hibbett D.S."/>
            <person name="Martin F."/>
        </authorList>
    </citation>
    <scope>NUCLEOTIDE SEQUENCE [LARGE SCALE GENOMIC DNA]</scope>
    <source>
        <strain evidence="3">Marx 270</strain>
    </source>
</reference>
<feature type="non-terminal residue" evidence="2">
    <location>
        <position position="85"/>
    </location>
</feature>
<evidence type="ECO:0000313" key="3">
    <source>
        <dbReference type="Proteomes" id="UP000054217"/>
    </source>
</evidence>
<feature type="domain" description="DDE-1" evidence="1">
    <location>
        <begin position="1"/>
        <end position="77"/>
    </location>
</feature>
<evidence type="ECO:0000259" key="1">
    <source>
        <dbReference type="Pfam" id="PF03184"/>
    </source>
</evidence>
<dbReference type="STRING" id="870435.A0A0C3NNB4"/>
<dbReference type="InterPro" id="IPR004875">
    <property type="entry name" value="DDE_SF_endonuclease_dom"/>
</dbReference>
<name>A0A0C3NNB4_PISTI</name>
<reference evidence="2 3" key="1">
    <citation type="submission" date="2014-04" db="EMBL/GenBank/DDBJ databases">
        <authorList>
            <consortium name="DOE Joint Genome Institute"/>
            <person name="Kuo A."/>
            <person name="Kohler A."/>
            <person name="Costa M.D."/>
            <person name="Nagy L.G."/>
            <person name="Floudas D."/>
            <person name="Copeland A."/>
            <person name="Barry K.W."/>
            <person name="Cichocki N."/>
            <person name="Veneault-Fourrey C."/>
            <person name="LaButti K."/>
            <person name="Lindquist E.A."/>
            <person name="Lipzen A."/>
            <person name="Lundell T."/>
            <person name="Morin E."/>
            <person name="Murat C."/>
            <person name="Sun H."/>
            <person name="Tunlid A."/>
            <person name="Henrissat B."/>
            <person name="Grigoriev I.V."/>
            <person name="Hibbett D.S."/>
            <person name="Martin F."/>
            <person name="Nordberg H.P."/>
            <person name="Cantor M.N."/>
            <person name="Hua S.X."/>
        </authorList>
    </citation>
    <scope>NUCLEOTIDE SEQUENCE [LARGE SCALE GENOMIC DNA]</scope>
    <source>
        <strain evidence="2 3">Marx 270</strain>
    </source>
</reference>
<dbReference type="Proteomes" id="UP000054217">
    <property type="component" value="Unassembled WGS sequence"/>
</dbReference>
<keyword evidence="3" id="KW-1185">Reference proteome</keyword>
<dbReference type="Pfam" id="PF03184">
    <property type="entry name" value="DDE_1"/>
    <property type="match status" value="1"/>
</dbReference>
<accession>A0A0C3NNB4</accession>
<sequence length="85" mass="9912">HVQLEFFSPNLTSHMQPNDAGIICCFKAHYRQAFCKQEIDLDEAEERNIYKIMLWEAMLMAKEAWDTVTPLTIQHCWAHCGIQGD</sequence>
<dbReference type="GO" id="GO:0003676">
    <property type="term" value="F:nucleic acid binding"/>
    <property type="evidence" value="ECO:0007669"/>
    <property type="project" value="InterPro"/>
</dbReference>
<dbReference type="OrthoDB" id="162969at2759"/>
<dbReference type="AlphaFoldDB" id="A0A0C3NNB4"/>
<gene>
    <name evidence="2" type="ORF">M404DRAFT_96685</name>
</gene>